<keyword evidence="2" id="KW-0249">Electron transport</keyword>
<evidence type="ECO:0000256" key="3">
    <source>
        <dbReference type="ARBA" id="ARBA00023157"/>
    </source>
</evidence>
<dbReference type="PROSITE" id="PS51352">
    <property type="entry name" value="THIOREDOXIN_2"/>
    <property type="match status" value="1"/>
</dbReference>
<dbReference type="GO" id="GO:0015035">
    <property type="term" value="F:protein-disulfide reductase activity"/>
    <property type="evidence" value="ECO:0007669"/>
    <property type="project" value="InterPro"/>
</dbReference>
<dbReference type="AlphaFoldDB" id="A0A160TVD7"/>
<dbReference type="Gene3D" id="1.25.40.10">
    <property type="entry name" value="Tetratricopeptide repeat domain"/>
    <property type="match status" value="2"/>
</dbReference>
<accession>A0A160TVD7</accession>
<gene>
    <name evidence="6" type="ORF">MGWOODY_XGa940</name>
</gene>
<dbReference type="Gene3D" id="3.40.30.10">
    <property type="entry name" value="Glutaredoxin"/>
    <property type="match status" value="1"/>
</dbReference>
<dbReference type="PRINTS" id="PR00421">
    <property type="entry name" value="THIOREDOXIN"/>
</dbReference>
<dbReference type="InterPro" id="IPR036249">
    <property type="entry name" value="Thioredoxin-like_sf"/>
</dbReference>
<dbReference type="Pfam" id="PF00085">
    <property type="entry name" value="Thioredoxin"/>
    <property type="match status" value="1"/>
</dbReference>
<keyword evidence="1" id="KW-0813">Transport</keyword>
<dbReference type="Pfam" id="PF14559">
    <property type="entry name" value="TPR_19"/>
    <property type="match status" value="1"/>
</dbReference>
<feature type="domain" description="Thioredoxin" evidence="5">
    <location>
        <begin position="1"/>
        <end position="113"/>
    </location>
</feature>
<sequence>MTDDSPSIDVTQDTFAVEVIDRSRDLPVLVDFWAEWCNPCKMLAPILAKLADELAGKFHLAKVDTDREQQIAAQYGVRSLPTVKLFKDGEVSDEFIGALPEKAIREFLERHLDRPADETLKQAAELVDQDNRSEAITLLQQALIDDPNYDKLQFKLASYQLDDGDPAGARTTLKTMAQSRRQDADYKALLATIEMNELAGSELDVESLRIQIASAPENYEARRQLSTLLFLEADIDGAMSEALEIVKIGREKDRDSGREALLKIFEALGNSNEHVVRYRRLLAQALN</sequence>
<evidence type="ECO:0000256" key="1">
    <source>
        <dbReference type="ARBA" id="ARBA00022448"/>
    </source>
</evidence>
<dbReference type="InterPro" id="IPR011990">
    <property type="entry name" value="TPR-like_helical_dom_sf"/>
</dbReference>
<organism evidence="6">
    <name type="scientific">hydrothermal vent metagenome</name>
    <dbReference type="NCBI Taxonomy" id="652676"/>
    <lineage>
        <taxon>unclassified sequences</taxon>
        <taxon>metagenomes</taxon>
        <taxon>ecological metagenomes</taxon>
    </lineage>
</organism>
<dbReference type="NCBIfam" id="TIGR01068">
    <property type="entry name" value="thioredoxin"/>
    <property type="match status" value="1"/>
</dbReference>
<dbReference type="SUPFAM" id="SSF48452">
    <property type="entry name" value="TPR-like"/>
    <property type="match status" value="1"/>
</dbReference>
<evidence type="ECO:0000259" key="5">
    <source>
        <dbReference type="PROSITE" id="PS51352"/>
    </source>
</evidence>
<dbReference type="GO" id="GO:0005737">
    <property type="term" value="C:cytoplasm"/>
    <property type="evidence" value="ECO:0007669"/>
    <property type="project" value="TreeGrafter"/>
</dbReference>
<dbReference type="InterPro" id="IPR005746">
    <property type="entry name" value="Thioredoxin"/>
</dbReference>
<reference evidence="6" key="1">
    <citation type="submission" date="2015-10" db="EMBL/GenBank/DDBJ databases">
        <authorList>
            <person name="Gilbert D.G."/>
        </authorList>
    </citation>
    <scope>NUCLEOTIDE SEQUENCE</scope>
</reference>
<dbReference type="InterPro" id="IPR013766">
    <property type="entry name" value="Thioredoxin_domain"/>
</dbReference>
<name>A0A160TVD7_9ZZZZ</name>
<proteinExistence type="predicted"/>
<dbReference type="PANTHER" id="PTHR45663">
    <property type="entry name" value="GEO12009P1"/>
    <property type="match status" value="1"/>
</dbReference>
<evidence type="ECO:0000313" key="6">
    <source>
        <dbReference type="EMBL" id="CUS54721.1"/>
    </source>
</evidence>
<keyword evidence="4" id="KW-0676">Redox-active center</keyword>
<keyword evidence="3" id="KW-1015">Disulfide bond</keyword>
<protein>
    <submittedName>
        <fullName evidence="6">FIG000875: Thioredoxin domain-containing protein EC-YbbN</fullName>
    </submittedName>
</protein>
<evidence type="ECO:0000256" key="4">
    <source>
        <dbReference type="ARBA" id="ARBA00023284"/>
    </source>
</evidence>
<dbReference type="EMBL" id="CZRL01000104">
    <property type="protein sequence ID" value="CUS54721.1"/>
    <property type="molecule type" value="Genomic_DNA"/>
</dbReference>
<dbReference type="GO" id="GO:0006950">
    <property type="term" value="P:response to stress"/>
    <property type="evidence" value="ECO:0007669"/>
    <property type="project" value="UniProtKB-ARBA"/>
</dbReference>
<dbReference type="CDD" id="cd02947">
    <property type="entry name" value="TRX_family"/>
    <property type="match status" value="1"/>
</dbReference>
<dbReference type="Pfam" id="PF14561">
    <property type="entry name" value="TPR_20"/>
    <property type="match status" value="1"/>
</dbReference>
<dbReference type="FunFam" id="3.40.30.10:FF:000001">
    <property type="entry name" value="Thioredoxin"/>
    <property type="match status" value="1"/>
</dbReference>
<dbReference type="PANTHER" id="PTHR45663:SF11">
    <property type="entry name" value="GEO12009P1"/>
    <property type="match status" value="1"/>
</dbReference>
<dbReference type="SUPFAM" id="SSF52833">
    <property type="entry name" value="Thioredoxin-like"/>
    <property type="match status" value="1"/>
</dbReference>
<evidence type="ECO:0000256" key="2">
    <source>
        <dbReference type="ARBA" id="ARBA00022982"/>
    </source>
</evidence>